<comment type="caution">
    <text evidence="7">The sequence shown here is derived from an EMBL/GenBank/DDBJ whole genome shotgun (WGS) entry which is preliminary data.</text>
</comment>
<dbReference type="SUPFAM" id="SSF56281">
    <property type="entry name" value="Metallo-hydrolase/oxidoreductase"/>
    <property type="match status" value="1"/>
</dbReference>
<dbReference type="InterPro" id="IPR001279">
    <property type="entry name" value="Metallo-B-lactamas"/>
</dbReference>
<keyword evidence="3" id="KW-0479">Metal-binding</keyword>
<keyword evidence="5" id="KW-0862">Zinc</keyword>
<gene>
    <name evidence="7" type="ORF">N7509_011299</name>
</gene>
<evidence type="ECO:0000313" key="7">
    <source>
        <dbReference type="EMBL" id="KAJ5388758.1"/>
    </source>
</evidence>
<evidence type="ECO:0000313" key="8">
    <source>
        <dbReference type="Proteomes" id="UP001147747"/>
    </source>
</evidence>
<keyword evidence="8" id="KW-1185">Reference proteome</keyword>
<dbReference type="GO" id="GO:0016787">
    <property type="term" value="F:hydrolase activity"/>
    <property type="evidence" value="ECO:0007669"/>
    <property type="project" value="UniProtKB-KW"/>
</dbReference>
<feature type="domain" description="Metallo-beta-lactamase" evidence="6">
    <location>
        <begin position="93"/>
        <end position="242"/>
    </location>
</feature>
<dbReference type="Gene3D" id="3.60.15.10">
    <property type="entry name" value="Ribonuclease Z/Hydroxyacylglutathione hydrolase-like"/>
    <property type="match status" value="1"/>
</dbReference>
<dbReference type="EMBL" id="JAPZBU010000009">
    <property type="protein sequence ID" value="KAJ5388758.1"/>
    <property type="molecule type" value="Genomic_DNA"/>
</dbReference>
<dbReference type="Pfam" id="PF00753">
    <property type="entry name" value="Lactamase_B"/>
    <property type="match status" value="1"/>
</dbReference>
<comment type="similarity">
    <text evidence="2">Belongs to the metallo-beta-lactamase superfamily.</text>
</comment>
<evidence type="ECO:0000256" key="2">
    <source>
        <dbReference type="ARBA" id="ARBA00007749"/>
    </source>
</evidence>
<dbReference type="InterPro" id="IPR036866">
    <property type="entry name" value="RibonucZ/Hydroxyglut_hydro"/>
</dbReference>
<dbReference type="AlphaFoldDB" id="A0A9X0B5D4"/>
<protein>
    <submittedName>
        <fullName evidence="7">Beta-lactamase-like protein</fullName>
    </submittedName>
</protein>
<dbReference type="PANTHER" id="PTHR42978">
    <property type="entry name" value="QUORUM-QUENCHING LACTONASE YTNP-RELATED-RELATED"/>
    <property type="match status" value="1"/>
</dbReference>
<dbReference type="PANTHER" id="PTHR42978:SF2">
    <property type="entry name" value="102 KBASES UNSTABLE REGION: FROM 1 TO 119443"/>
    <property type="match status" value="1"/>
</dbReference>
<keyword evidence="4" id="KW-0378">Hydrolase</keyword>
<proteinExistence type="inferred from homology"/>
<dbReference type="RefSeq" id="XP_056486556.1">
    <property type="nucleotide sequence ID" value="XM_056635936.1"/>
</dbReference>
<dbReference type="OrthoDB" id="10250730at2759"/>
<reference evidence="7" key="1">
    <citation type="submission" date="2022-12" db="EMBL/GenBank/DDBJ databases">
        <authorList>
            <person name="Petersen C."/>
        </authorList>
    </citation>
    <scope>NUCLEOTIDE SEQUENCE</scope>
    <source>
        <strain evidence="7">IBT 29677</strain>
    </source>
</reference>
<evidence type="ECO:0000256" key="3">
    <source>
        <dbReference type="ARBA" id="ARBA00022723"/>
    </source>
</evidence>
<name>A0A9X0B5D4_9EURO</name>
<organism evidence="7 8">
    <name type="scientific">Penicillium cosmopolitanum</name>
    <dbReference type="NCBI Taxonomy" id="1131564"/>
    <lineage>
        <taxon>Eukaryota</taxon>
        <taxon>Fungi</taxon>
        <taxon>Dikarya</taxon>
        <taxon>Ascomycota</taxon>
        <taxon>Pezizomycotina</taxon>
        <taxon>Eurotiomycetes</taxon>
        <taxon>Eurotiomycetidae</taxon>
        <taxon>Eurotiales</taxon>
        <taxon>Aspergillaceae</taxon>
        <taxon>Penicillium</taxon>
    </lineage>
</organism>
<evidence type="ECO:0000256" key="4">
    <source>
        <dbReference type="ARBA" id="ARBA00022801"/>
    </source>
</evidence>
<dbReference type="GO" id="GO:0046872">
    <property type="term" value="F:metal ion binding"/>
    <property type="evidence" value="ECO:0007669"/>
    <property type="project" value="UniProtKB-KW"/>
</dbReference>
<evidence type="ECO:0000259" key="6">
    <source>
        <dbReference type="Pfam" id="PF00753"/>
    </source>
</evidence>
<reference evidence="7" key="2">
    <citation type="journal article" date="2023" name="IMA Fungus">
        <title>Comparative genomic study of the Penicillium genus elucidates a diverse pangenome and 15 lateral gene transfer events.</title>
        <authorList>
            <person name="Petersen C."/>
            <person name="Sorensen T."/>
            <person name="Nielsen M.R."/>
            <person name="Sondergaard T.E."/>
            <person name="Sorensen J.L."/>
            <person name="Fitzpatrick D.A."/>
            <person name="Frisvad J.C."/>
            <person name="Nielsen K.L."/>
        </authorList>
    </citation>
    <scope>NUCLEOTIDE SEQUENCE</scope>
    <source>
        <strain evidence="7">IBT 29677</strain>
    </source>
</reference>
<dbReference type="GeneID" id="81374916"/>
<dbReference type="Proteomes" id="UP001147747">
    <property type="component" value="Unassembled WGS sequence"/>
</dbReference>
<dbReference type="InterPro" id="IPR051013">
    <property type="entry name" value="MBL_superfamily_lactonases"/>
</dbReference>
<evidence type="ECO:0000256" key="5">
    <source>
        <dbReference type="ARBA" id="ARBA00022833"/>
    </source>
</evidence>
<comment type="cofactor">
    <cofactor evidence="1">
        <name>Zn(2+)</name>
        <dbReference type="ChEBI" id="CHEBI:29105"/>
    </cofactor>
</comment>
<dbReference type="CDD" id="cd07730">
    <property type="entry name" value="metallo-hydrolase-like_MBL-fold"/>
    <property type="match status" value="1"/>
</dbReference>
<sequence>MKPEEYVRVSLSPAGFLTLPEHFFCADQHDKNIKNLVPSMSFLLEHIPSHTRVVFDLGLRRDLSAYPDNIQPHLRTRQPIQTIPDVCDSLIHGGLDPTDIDAVILSHMHYDHVGTPSRFTMAKFIVGYGSRHILQNGMNYHSAANFEKDLLPFDRTIELPVQKILPRFTHPLEITTHFTNRLSSFSPGGQQEWKQLDPFDNLIDLFNDGSFYIVDSPGHLLGHLNVLVRVSSDRWIYLAGDACHHSRILNGETGMAEWEENGRHVCIHADKDLALGTLHRIQNLKENGFQGGSVEVVLAHDTEWYQNNLKSIFPGAVDDLIRI</sequence>
<accession>A0A9X0B5D4</accession>
<evidence type="ECO:0000256" key="1">
    <source>
        <dbReference type="ARBA" id="ARBA00001947"/>
    </source>
</evidence>